<gene>
    <name evidence="3" type="ORF">AMATHDRAFT_185472</name>
</gene>
<feature type="compositionally biased region" description="Low complexity" evidence="1">
    <location>
        <begin position="448"/>
        <end position="459"/>
    </location>
</feature>
<evidence type="ECO:0000313" key="3">
    <source>
        <dbReference type="EMBL" id="PFH54700.1"/>
    </source>
</evidence>
<accession>A0A2A9P1L8</accession>
<feature type="region of interest" description="Disordered" evidence="1">
    <location>
        <begin position="684"/>
        <end position="739"/>
    </location>
</feature>
<feature type="domain" description="BTB" evidence="2">
    <location>
        <begin position="30"/>
        <end position="106"/>
    </location>
</feature>
<evidence type="ECO:0000313" key="4">
    <source>
        <dbReference type="Proteomes" id="UP000242287"/>
    </source>
</evidence>
<feature type="compositionally biased region" description="Polar residues" evidence="1">
    <location>
        <begin position="692"/>
        <end position="725"/>
    </location>
</feature>
<dbReference type="STRING" id="703135.A0A2A9P1L8"/>
<dbReference type="SUPFAM" id="SSF54695">
    <property type="entry name" value="POZ domain"/>
    <property type="match status" value="1"/>
</dbReference>
<proteinExistence type="predicted"/>
<sequence length="817" mass="89859">MSSHPLGSPGPSAYDIQSHLYLAFLQGRTADVALRITGSWNAIYKLHRVVLIQSGFFRSLFTGGFSESAPRLHSHQYGADQIELVFDDRNITRAAFEVCISRLYGGGPQLYVPPNLIPTTTQPLSPSFNDGYSWSEMPLNHHPASPRFLLSLLATAVFLSIPSVASQSLSLILSTIGPHTVIQYLNFATGVPITPSQDGEPAAAVGLEHIAQMIHIDGTDFPQHPTSVHDSEVEELPDAVSSLRIHKEDPSDGHSSSISEESFNDKVEPSFYYGAISDKIGESCTCWLARWAPDMLAYEEFLEGAESRPPLQQTAAAGHSILNQSRVTVTNIPAIWRCGGLSAKWVSALISSNFLFVRGESERYEFARRVVELRRRSAIIGEEEIEWAKMFQRAIYYENMTMDDMIKMSQDISPTTNRPFVPLSTLQAAHWKQSIFRHHVTSKPQGPSTPLASPTTSSPARDKELGLTQTTEDIVSSSLDRDRVYFPIPGDSSARLGDNGSLLNDKLPATMDELYQLLQSPHFSPSLPTSNTNSGSNVGRKLYDKGYIPESSFFNLVPQRHAASTCIQDDPSGKRKWSQYPPYRFAVEFWDLDSLREKSRLHSHTIWYAGSLFNVYVQIVKKKGQVQLGIYLHRQSSIDPIPGPSSPSPSLCSDVVNSSRSSGERPHTQQSLFAVHATAVIPPNVALPPSRPTSQSYSTSQAPASPTLSHSLANLTSSGSHSLPATGSPVAPRQPYRDPRPSISAYFTISCASATGSTQTRFTSAPDIFSVSQSWGWKSSSLRTEEYMEVRDEHKGTRTTPFGSEVSLRATVVLGLI</sequence>
<dbReference type="EMBL" id="KZ301969">
    <property type="protein sequence ID" value="PFH54700.1"/>
    <property type="molecule type" value="Genomic_DNA"/>
</dbReference>
<feature type="region of interest" description="Disordered" evidence="1">
    <location>
        <begin position="639"/>
        <end position="669"/>
    </location>
</feature>
<organism evidence="3 4">
    <name type="scientific">Amanita thiersii Skay4041</name>
    <dbReference type="NCBI Taxonomy" id="703135"/>
    <lineage>
        <taxon>Eukaryota</taxon>
        <taxon>Fungi</taxon>
        <taxon>Dikarya</taxon>
        <taxon>Basidiomycota</taxon>
        <taxon>Agaricomycotina</taxon>
        <taxon>Agaricomycetes</taxon>
        <taxon>Agaricomycetidae</taxon>
        <taxon>Agaricales</taxon>
        <taxon>Pluteineae</taxon>
        <taxon>Amanitaceae</taxon>
        <taxon>Amanita</taxon>
    </lineage>
</organism>
<keyword evidence="4" id="KW-1185">Reference proteome</keyword>
<dbReference type="InterPro" id="IPR011333">
    <property type="entry name" value="SKP1/BTB/POZ_sf"/>
</dbReference>
<dbReference type="PANTHER" id="PTHR47369:SF1">
    <property type="entry name" value="BTB_POZ DOMAIN-CONTAINING PROTEIN"/>
    <property type="match status" value="1"/>
</dbReference>
<dbReference type="InterPro" id="IPR000210">
    <property type="entry name" value="BTB/POZ_dom"/>
</dbReference>
<evidence type="ECO:0000256" key="1">
    <source>
        <dbReference type="SAM" id="MobiDB-lite"/>
    </source>
</evidence>
<evidence type="ECO:0000259" key="2">
    <source>
        <dbReference type="PROSITE" id="PS50097"/>
    </source>
</evidence>
<dbReference type="AlphaFoldDB" id="A0A2A9P1L8"/>
<protein>
    <recommendedName>
        <fullName evidence="2">BTB domain-containing protein</fullName>
    </recommendedName>
</protein>
<reference evidence="3 4" key="1">
    <citation type="submission" date="2014-02" db="EMBL/GenBank/DDBJ databases">
        <title>Transposable element dynamics among asymbiotic and ectomycorrhizal Amanita fungi.</title>
        <authorList>
            <consortium name="DOE Joint Genome Institute"/>
            <person name="Hess J."/>
            <person name="Skrede I."/>
            <person name="Wolfe B."/>
            <person name="LaButti K."/>
            <person name="Ohm R.A."/>
            <person name="Grigoriev I.V."/>
            <person name="Pringle A."/>
        </authorList>
    </citation>
    <scope>NUCLEOTIDE SEQUENCE [LARGE SCALE GENOMIC DNA]</scope>
    <source>
        <strain evidence="3 4">SKay4041</strain>
    </source>
</reference>
<dbReference type="PANTHER" id="PTHR47369">
    <property type="entry name" value="BTB/POZ DOMAIN-CONTAINING PROTEIN"/>
    <property type="match status" value="1"/>
</dbReference>
<dbReference type="PROSITE" id="PS50097">
    <property type="entry name" value="BTB"/>
    <property type="match status" value="1"/>
</dbReference>
<feature type="region of interest" description="Disordered" evidence="1">
    <location>
        <begin position="440"/>
        <end position="468"/>
    </location>
</feature>
<dbReference type="OrthoDB" id="6359943at2759"/>
<dbReference type="Proteomes" id="UP000242287">
    <property type="component" value="Unassembled WGS sequence"/>
</dbReference>
<dbReference type="Gene3D" id="3.30.710.10">
    <property type="entry name" value="Potassium Channel Kv1.1, Chain A"/>
    <property type="match status" value="1"/>
</dbReference>
<name>A0A2A9P1L8_9AGAR</name>